<proteinExistence type="predicted"/>
<reference evidence="3 4" key="1">
    <citation type="submission" date="2024-02" db="EMBL/GenBank/DDBJ databases">
        <title>Genome analysis and characterization of Microbaculum marinisediminis sp. nov., isolated from marine sediment.</title>
        <authorList>
            <person name="Du Z.-J."/>
            <person name="Ye Y.-Q."/>
            <person name="Zhang Z.-R."/>
            <person name="Yuan S.-M."/>
            <person name="Zhang X.-Y."/>
        </authorList>
    </citation>
    <scope>NUCLEOTIDE SEQUENCE [LARGE SCALE GENOMIC DNA]</scope>
    <source>
        <strain evidence="3 4">SDUM1044001</strain>
    </source>
</reference>
<keyword evidence="3" id="KW-0808">Transferase</keyword>
<dbReference type="GO" id="GO:0032259">
    <property type="term" value="P:methylation"/>
    <property type="evidence" value="ECO:0007669"/>
    <property type="project" value="UniProtKB-KW"/>
</dbReference>
<protein>
    <submittedName>
        <fullName evidence="3">Class I SAM-dependent methyltransferase</fullName>
        <ecNumber evidence="3">2.1.1.-</ecNumber>
    </submittedName>
</protein>
<dbReference type="Pfam" id="PF13847">
    <property type="entry name" value="Methyltransf_31"/>
    <property type="match status" value="1"/>
</dbReference>
<feature type="domain" description="Methyltransferase" evidence="1">
    <location>
        <begin position="174"/>
        <end position="284"/>
    </location>
</feature>
<dbReference type="EC" id="2.1.1.-" evidence="3"/>
<dbReference type="InterPro" id="IPR048711">
    <property type="entry name" value="WHD_Rv2258c"/>
</dbReference>
<dbReference type="Pfam" id="PF21320">
    <property type="entry name" value="WHD_Rv2258c"/>
    <property type="match status" value="1"/>
</dbReference>
<dbReference type="Proteomes" id="UP001378188">
    <property type="component" value="Unassembled WGS sequence"/>
</dbReference>
<dbReference type="InterPro" id="IPR025714">
    <property type="entry name" value="Methyltranfer_dom"/>
</dbReference>
<dbReference type="Gene3D" id="3.40.50.150">
    <property type="entry name" value="Vaccinia Virus protein VP39"/>
    <property type="match status" value="1"/>
</dbReference>
<dbReference type="InterPro" id="IPR053173">
    <property type="entry name" value="SAM-binding_MTase"/>
</dbReference>
<feature type="domain" description="S-adenosylmethionine-dependent methyltransferase Rv2258c-like winged HTH" evidence="2">
    <location>
        <begin position="27"/>
        <end position="100"/>
    </location>
</feature>
<comment type="caution">
    <text evidence="3">The sequence shown here is derived from an EMBL/GenBank/DDBJ whole genome shotgun (WGS) entry which is preliminary data.</text>
</comment>
<dbReference type="SUPFAM" id="SSF53335">
    <property type="entry name" value="S-adenosyl-L-methionine-dependent methyltransferases"/>
    <property type="match status" value="1"/>
</dbReference>
<name>A0AAW9RYV1_9HYPH</name>
<accession>A0AAW9RYV1</accession>
<dbReference type="AlphaFoldDB" id="A0AAW9RYV1"/>
<sequence>MNQMFRLDTGRAAAFEERMVGMLNEGAMCLMVSIGHRTGLFDAMSRMGWSDSAGIAREAGLEERYVREWLGAMTVGRIVDHEPRTGTYRLPPEHARVLTRDAEAGNFAVTAQEISVLGGVETAIVECFRAGGGVPYGRFERFHEVMMEESAQTVLPALIDQILPLGGDVIARLEAGIRVLDVGCGRGRALTMMAEAFPNSRFVGYDLSEEAIEFANAGAAARGLANLTFEVRDARDLAATADENAFDLVVTFDAIHDQADPMSVLRGIRRTLREDGVYICQDIRGSCHHHGNMDNVLGPFLYTVSTMHCMTVSLAQGGEGLGTMWGCETAIAYFADAGFSKVTQHELEHDIINAYYVCRP</sequence>
<dbReference type="EMBL" id="JAZHOF010000014">
    <property type="protein sequence ID" value="MEJ8574876.1"/>
    <property type="molecule type" value="Genomic_DNA"/>
</dbReference>
<keyword evidence="3" id="KW-0489">Methyltransferase</keyword>
<evidence type="ECO:0000313" key="3">
    <source>
        <dbReference type="EMBL" id="MEJ8574876.1"/>
    </source>
</evidence>
<dbReference type="PANTHER" id="PTHR45128">
    <property type="entry name" value="METHYLTRANSFERASE TYPE 11"/>
    <property type="match status" value="1"/>
</dbReference>
<keyword evidence="4" id="KW-1185">Reference proteome</keyword>
<dbReference type="GO" id="GO:0008168">
    <property type="term" value="F:methyltransferase activity"/>
    <property type="evidence" value="ECO:0007669"/>
    <property type="project" value="UniProtKB-KW"/>
</dbReference>
<dbReference type="CDD" id="cd02440">
    <property type="entry name" value="AdoMet_MTases"/>
    <property type="match status" value="1"/>
</dbReference>
<organism evidence="3 4">
    <name type="scientific">Microbaculum marinum</name>
    <dbReference type="NCBI Taxonomy" id="1764581"/>
    <lineage>
        <taxon>Bacteria</taxon>
        <taxon>Pseudomonadati</taxon>
        <taxon>Pseudomonadota</taxon>
        <taxon>Alphaproteobacteria</taxon>
        <taxon>Hyphomicrobiales</taxon>
        <taxon>Tepidamorphaceae</taxon>
        <taxon>Microbaculum</taxon>
    </lineage>
</organism>
<evidence type="ECO:0000259" key="2">
    <source>
        <dbReference type="Pfam" id="PF21320"/>
    </source>
</evidence>
<evidence type="ECO:0000259" key="1">
    <source>
        <dbReference type="Pfam" id="PF13847"/>
    </source>
</evidence>
<evidence type="ECO:0000313" key="4">
    <source>
        <dbReference type="Proteomes" id="UP001378188"/>
    </source>
</evidence>
<dbReference type="InterPro" id="IPR029063">
    <property type="entry name" value="SAM-dependent_MTases_sf"/>
</dbReference>
<gene>
    <name evidence="3" type="ORF">V3328_25605</name>
</gene>
<dbReference type="PANTHER" id="PTHR45128:SF1">
    <property type="entry name" value="S-ADENOSYLMETHIONINE-DEPENDENT METHYLTRANSFERASE RV2258C"/>
    <property type="match status" value="1"/>
</dbReference>
<dbReference type="RefSeq" id="WP_340332568.1">
    <property type="nucleotide sequence ID" value="NZ_JAZHOF010000014.1"/>
</dbReference>